<keyword evidence="3" id="KW-1185">Reference proteome</keyword>
<feature type="region of interest" description="Disordered" evidence="1">
    <location>
        <begin position="210"/>
        <end position="239"/>
    </location>
</feature>
<dbReference type="RefSeq" id="WP_108952671.1">
    <property type="nucleotide sequence ID" value="NZ_BEVZ01000002.1"/>
</dbReference>
<comment type="caution">
    <text evidence="2">The sequence shown here is derived from an EMBL/GenBank/DDBJ whole genome shotgun (WGS) entry which is preliminary data.</text>
</comment>
<reference evidence="2 3" key="1">
    <citation type="submission" date="2024-06" db="EMBL/GenBank/DDBJ databases">
        <title>The Natural Products Discovery Center: Release of the First 8490 Sequenced Strains for Exploring Actinobacteria Biosynthetic Diversity.</title>
        <authorList>
            <person name="Kalkreuter E."/>
            <person name="Kautsar S.A."/>
            <person name="Yang D."/>
            <person name="Bader C.D."/>
            <person name="Teijaro C.N."/>
            <person name="Fluegel L."/>
            <person name="Davis C.M."/>
            <person name="Simpson J.R."/>
            <person name="Lauterbach L."/>
            <person name="Steele A.D."/>
            <person name="Gui C."/>
            <person name="Meng S."/>
            <person name="Li G."/>
            <person name="Viehrig K."/>
            <person name="Ye F."/>
            <person name="Su P."/>
            <person name="Kiefer A.F."/>
            <person name="Nichols A."/>
            <person name="Cepeda A.J."/>
            <person name="Yan W."/>
            <person name="Fan B."/>
            <person name="Jiang Y."/>
            <person name="Adhikari A."/>
            <person name="Zheng C.-J."/>
            <person name="Schuster L."/>
            <person name="Cowan T.M."/>
            <person name="Smanski M.J."/>
            <person name="Chevrette M.G."/>
            <person name="De Carvalho L.P.S."/>
            <person name="Shen B."/>
        </authorList>
    </citation>
    <scope>NUCLEOTIDE SEQUENCE [LARGE SCALE GENOMIC DNA]</scope>
    <source>
        <strain evidence="2 3">NPDC038104</strain>
    </source>
</reference>
<name>A0ABV2YC97_9ACTN</name>
<dbReference type="EMBL" id="JBEZUR010000003">
    <property type="protein sequence ID" value="MEU3553353.1"/>
    <property type="molecule type" value="Genomic_DNA"/>
</dbReference>
<evidence type="ECO:0000313" key="2">
    <source>
        <dbReference type="EMBL" id="MEU3553353.1"/>
    </source>
</evidence>
<organism evidence="2 3">
    <name type="scientific">Streptomyces fragilis</name>
    <dbReference type="NCBI Taxonomy" id="67301"/>
    <lineage>
        <taxon>Bacteria</taxon>
        <taxon>Bacillati</taxon>
        <taxon>Actinomycetota</taxon>
        <taxon>Actinomycetes</taxon>
        <taxon>Kitasatosporales</taxon>
        <taxon>Streptomycetaceae</taxon>
        <taxon>Streptomyces</taxon>
    </lineage>
</organism>
<proteinExistence type="predicted"/>
<accession>A0ABV2YC97</accession>
<evidence type="ECO:0000313" key="3">
    <source>
        <dbReference type="Proteomes" id="UP001550850"/>
    </source>
</evidence>
<sequence length="239" mass="26891">MIEPDYRLDGYAPADTWIKTLFRQVFEMEQHTLAVLAEHHTPDNTHSYFLLHDTAATWGPPNTPQVLALHLRRDTTASTYRFEHARLPLAAMAQSWLIQRGCPADAIMLGPDVGTDPADDTTRALEQRVREDADRFSFLDNYIRDDPDDMVTLVVLRSRDESDPARIRVLCEEADLDAGTHTLREGGFANVADALDWCEARLDQQEVYLPPVDRVNPRTTGPAPRPPAPPARSVPGRSR</sequence>
<dbReference type="Proteomes" id="UP001550850">
    <property type="component" value="Unassembled WGS sequence"/>
</dbReference>
<feature type="compositionally biased region" description="Pro residues" evidence="1">
    <location>
        <begin position="223"/>
        <end position="232"/>
    </location>
</feature>
<evidence type="ECO:0000256" key="1">
    <source>
        <dbReference type="SAM" id="MobiDB-lite"/>
    </source>
</evidence>
<gene>
    <name evidence="2" type="ORF">AB0E65_03790</name>
</gene>
<protein>
    <submittedName>
        <fullName evidence="2">Uncharacterized protein</fullName>
    </submittedName>
</protein>